<dbReference type="OrthoDB" id="408493at2759"/>
<feature type="transmembrane region" description="Helical" evidence="6">
    <location>
        <begin position="56"/>
        <end position="81"/>
    </location>
</feature>
<dbReference type="PANTHER" id="PTHR10231">
    <property type="entry name" value="NUCLEOTIDE-SUGAR TRANSMEMBRANE TRANSPORTER"/>
    <property type="match status" value="1"/>
</dbReference>
<evidence type="ECO:0000256" key="2">
    <source>
        <dbReference type="ARBA" id="ARBA00022597"/>
    </source>
</evidence>
<dbReference type="RefSeq" id="XP_022084171.1">
    <property type="nucleotide sequence ID" value="XM_022228479.1"/>
</dbReference>
<dbReference type="InterPro" id="IPR007271">
    <property type="entry name" value="Nuc_sug_transpt"/>
</dbReference>
<feature type="transmembrane region" description="Helical" evidence="6">
    <location>
        <begin position="129"/>
        <end position="150"/>
    </location>
</feature>
<dbReference type="Proteomes" id="UP000694845">
    <property type="component" value="Unplaced"/>
</dbReference>
<evidence type="ECO:0000256" key="1">
    <source>
        <dbReference type="ARBA" id="ARBA00004141"/>
    </source>
</evidence>
<feature type="transmembrane region" description="Helical" evidence="6">
    <location>
        <begin position="102"/>
        <end position="123"/>
    </location>
</feature>
<comment type="subcellular location">
    <subcellularLocation>
        <location evidence="1">Membrane</location>
        <topology evidence="1">Multi-pass membrane protein</topology>
    </subcellularLocation>
</comment>
<name>A0A8B7XWH2_ACAPL</name>
<dbReference type="GeneID" id="110975732"/>
<keyword evidence="4 6" id="KW-1133">Transmembrane helix</keyword>
<evidence type="ECO:0000256" key="3">
    <source>
        <dbReference type="ARBA" id="ARBA00022692"/>
    </source>
</evidence>
<dbReference type="Pfam" id="PF04142">
    <property type="entry name" value="Nuc_sug_transp"/>
    <property type="match status" value="1"/>
</dbReference>
<protein>
    <submittedName>
        <fullName evidence="8">Probable UDP-sugar transporter protein SLC35A5 isoform X4</fullName>
    </submittedName>
</protein>
<evidence type="ECO:0000256" key="6">
    <source>
        <dbReference type="SAM" id="Phobius"/>
    </source>
</evidence>
<dbReference type="GO" id="GO:0015165">
    <property type="term" value="F:pyrimidine nucleotide-sugar transmembrane transporter activity"/>
    <property type="evidence" value="ECO:0007669"/>
    <property type="project" value="InterPro"/>
</dbReference>
<keyword evidence="7" id="KW-1185">Reference proteome</keyword>
<proteinExistence type="predicted"/>
<dbReference type="AlphaFoldDB" id="A0A8B7XWH2"/>
<feature type="transmembrane region" description="Helical" evidence="6">
    <location>
        <begin position="21"/>
        <end position="44"/>
    </location>
</feature>
<dbReference type="GO" id="GO:0000139">
    <property type="term" value="C:Golgi membrane"/>
    <property type="evidence" value="ECO:0007669"/>
    <property type="project" value="InterPro"/>
</dbReference>
<reference evidence="8" key="1">
    <citation type="submission" date="2025-08" db="UniProtKB">
        <authorList>
            <consortium name="RefSeq"/>
        </authorList>
    </citation>
    <scope>IDENTIFICATION</scope>
</reference>
<sequence length="210" mass="23117">MVVSSTATSTRYDLTTMAGSWESLITVALATIFITLAGFRVLLIKLSANQDGGFDYLPVAVNLCAEIIKLLVCSILSLNVITKERLKSCSVFAFSIYDVLRLFKWSVPGLLYFLDNLIAFYVVASFEPAIVVLLNNFVIISTALLFRLVLKSWASLSSELHALSTAEGHICWELHGVHLIPAIEFLTKEPDACLQASLHICPRHSLALGR</sequence>
<keyword evidence="2" id="KW-0762">Sugar transport</keyword>
<accession>A0A8B7XWH2</accession>
<keyword evidence="3 6" id="KW-0812">Transmembrane</keyword>
<organism evidence="7 8">
    <name type="scientific">Acanthaster planci</name>
    <name type="common">Crown-of-thorns starfish</name>
    <dbReference type="NCBI Taxonomy" id="133434"/>
    <lineage>
        <taxon>Eukaryota</taxon>
        <taxon>Metazoa</taxon>
        <taxon>Echinodermata</taxon>
        <taxon>Eleutherozoa</taxon>
        <taxon>Asterozoa</taxon>
        <taxon>Asteroidea</taxon>
        <taxon>Valvatacea</taxon>
        <taxon>Valvatida</taxon>
        <taxon>Acanthasteridae</taxon>
        <taxon>Acanthaster</taxon>
    </lineage>
</organism>
<evidence type="ECO:0000256" key="4">
    <source>
        <dbReference type="ARBA" id="ARBA00022989"/>
    </source>
</evidence>
<keyword evidence="2" id="KW-0813">Transport</keyword>
<keyword evidence="5 6" id="KW-0472">Membrane</keyword>
<evidence type="ECO:0000313" key="7">
    <source>
        <dbReference type="Proteomes" id="UP000694845"/>
    </source>
</evidence>
<evidence type="ECO:0000313" key="8">
    <source>
        <dbReference type="RefSeq" id="XP_022084171.1"/>
    </source>
</evidence>
<gene>
    <name evidence="8" type="primary">LOC110975732</name>
</gene>
<evidence type="ECO:0000256" key="5">
    <source>
        <dbReference type="ARBA" id="ARBA00023136"/>
    </source>
</evidence>